<keyword evidence="4 5" id="KW-0472">Membrane</keyword>
<feature type="transmembrane region" description="Helical" evidence="5">
    <location>
        <begin position="435"/>
        <end position="453"/>
    </location>
</feature>
<feature type="transmembrane region" description="Helical" evidence="5">
    <location>
        <begin position="196"/>
        <end position="215"/>
    </location>
</feature>
<dbReference type="Gene3D" id="1.20.1740.10">
    <property type="entry name" value="Amino acid/polyamine transporter I"/>
    <property type="match status" value="1"/>
</dbReference>
<dbReference type="KEGG" id="tuz:TUZN_2085"/>
<evidence type="ECO:0000313" key="7">
    <source>
        <dbReference type="EMBL" id="AEA13542.1"/>
    </source>
</evidence>
<evidence type="ECO:0000256" key="1">
    <source>
        <dbReference type="ARBA" id="ARBA00004141"/>
    </source>
</evidence>
<dbReference type="AlphaFoldDB" id="F2L5B7"/>
<feature type="transmembrane region" description="Helical" evidence="5">
    <location>
        <begin position="156"/>
        <end position="176"/>
    </location>
</feature>
<dbReference type="Proteomes" id="UP000008138">
    <property type="component" value="Chromosome"/>
</dbReference>
<keyword evidence="3 5" id="KW-1133">Transmembrane helix</keyword>
<dbReference type="eggNOG" id="arCOG03650">
    <property type="taxonomic scope" value="Archaea"/>
</dbReference>
<dbReference type="STRING" id="999630.TUZN_2085"/>
<feature type="transmembrane region" description="Helical" evidence="5">
    <location>
        <begin position="296"/>
        <end position="324"/>
    </location>
</feature>
<dbReference type="RefSeq" id="WP_013680877.1">
    <property type="nucleotide sequence ID" value="NC_015315.1"/>
</dbReference>
<feature type="transmembrane region" description="Helical" evidence="5">
    <location>
        <begin position="131"/>
        <end position="149"/>
    </location>
</feature>
<accession>F2L5B7</accession>
<dbReference type="InterPro" id="IPR050367">
    <property type="entry name" value="APC_superfamily"/>
</dbReference>
<comment type="subcellular location">
    <subcellularLocation>
        <location evidence="1">Membrane</location>
        <topology evidence="1">Multi-pass membrane protein</topology>
    </subcellularLocation>
</comment>
<dbReference type="Pfam" id="PF00324">
    <property type="entry name" value="AA_permease"/>
    <property type="match status" value="1"/>
</dbReference>
<organism evidence="7 8">
    <name type="scientific">Thermoproteus uzoniensis (strain 768-20)</name>
    <dbReference type="NCBI Taxonomy" id="999630"/>
    <lineage>
        <taxon>Archaea</taxon>
        <taxon>Thermoproteota</taxon>
        <taxon>Thermoprotei</taxon>
        <taxon>Thermoproteales</taxon>
        <taxon>Thermoproteaceae</taxon>
        <taxon>Thermoproteus</taxon>
    </lineage>
</organism>
<dbReference type="PANTHER" id="PTHR42770:SF7">
    <property type="entry name" value="MEMBRANE PROTEIN"/>
    <property type="match status" value="1"/>
</dbReference>
<dbReference type="GO" id="GO:0055085">
    <property type="term" value="P:transmembrane transport"/>
    <property type="evidence" value="ECO:0007669"/>
    <property type="project" value="InterPro"/>
</dbReference>
<feature type="transmembrane region" description="Helical" evidence="5">
    <location>
        <begin position="236"/>
        <end position="257"/>
    </location>
</feature>
<name>F2L5B7_THEU7</name>
<dbReference type="GeneID" id="10361595"/>
<dbReference type="HOGENOM" id="CLU_596665_0_0_2"/>
<keyword evidence="8" id="KW-1185">Reference proteome</keyword>
<evidence type="ECO:0000313" key="8">
    <source>
        <dbReference type="Proteomes" id="UP000008138"/>
    </source>
</evidence>
<dbReference type="PIRSF" id="PIRSF006060">
    <property type="entry name" value="AA_transporter"/>
    <property type="match status" value="1"/>
</dbReference>
<dbReference type="PANTHER" id="PTHR42770">
    <property type="entry name" value="AMINO ACID TRANSPORTER-RELATED"/>
    <property type="match status" value="1"/>
</dbReference>
<protein>
    <submittedName>
        <fullName evidence="7">Amino acid permease-associated region</fullName>
    </submittedName>
</protein>
<evidence type="ECO:0000256" key="4">
    <source>
        <dbReference type="ARBA" id="ARBA00023136"/>
    </source>
</evidence>
<evidence type="ECO:0000256" key="2">
    <source>
        <dbReference type="ARBA" id="ARBA00022692"/>
    </source>
</evidence>
<feature type="domain" description="Amino acid permease/ SLC12A" evidence="6">
    <location>
        <begin position="18"/>
        <end position="375"/>
    </location>
</feature>
<dbReference type="OrthoDB" id="43026at2157"/>
<feature type="transmembrane region" description="Helical" evidence="5">
    <location>
        <begin position="345"/>
        <end position="368"/>
    </location>
</feature>
<sequence length="468" mass="48796">MGELERKATGLGGAIYNSLAGQAPAYSIAGGAALIMQYAGAAAPLAMLLTTLGVMAIVYSVFVLAKRYPHAASLYAYVANTLGPKAGFLNWAVYTLLYSATLGLGSVAIAFGYLASQSLAVLTGTAVNPAYLVPLPLILALIPAVLGIRPSIRTEAALTSAEVAILLAFAGLTIYANWGRLSLLPFTPQGTFASGSLPVLAALSGGLLYSVTYFMGFEVSTQLAEEAVSPRRDVPLGTLLATLSMGLLYVLVTYAIAANLGFSQNAVENFVDQASSGANPIYGMIGRYLGTPGEALFAAAVIASVFSCYLATLNATARMIYGVARDGLMPRRYAETNEFKSPANALYLSTALAAATAAAAYLAAYLSGYRESIALAYNAMEYAYAVDSLYYVASLVLLAAAAFRISSLWGKAVAAAGAVLLGIAFYYSVSSMAVLSIFLGSIIVILVLEFTILRNKINSIKEAICPHC</sequence>
<evidence type="ECO:0000256" key="3">
    <source>
        <dbReference type="ARBA" id="ARBA00022989"/>
    </source>
</evidence>
<feature type="transmembrane region" description="Helical" evidence="5">
    <location>
        <begin position="388"/>
        <end position="405"/>
    </location>
</feature>
<dbReference type="EMBL" id="CP002590">
    <property type="protein sequence ID" value="AEA13542.1"/>
    <property type="molecule type" value="Genomic_DNA"/>
</dbReference>
<dbReference type="GO" id="GO:0016020">
    <property type="term" value="C:membrane"/>
    <property type="evidence" value="ECO:0007669"/>
    <property type="project" value="UniProtKB-SubCell"/>
</dbReference>
<evidence type="ECO:0000256" key="5">
    <source>
        <dbReference type="SAM" id="Phobius"/>
    </source>
</evidence>
<evidence type="ECO:0000259" key="6">
    <source>
        <dbReference type="Pfam" id="PF00324"/>
    </source>
</evidence>
<gene>
    <name evidence="7" type="ordered locus">TUZN_2085</name>
</gene>
<keyword evidence="2 5" id="KW-0812">Transmembrane</keyword>
<feature type="transmembrane region" description="Helical" evidence="5">
    <location>
        <begin position="86"/>
        <end position="111"/>
    </location>
</feature>
<proteinExistence type="predicted"/>
<reference key="2">
    <citation type="submission" date="2011-03" db="EMBL/GenBank/DDBJ databases">
        <title>Complete genome sequence of the thermoacidophilic crenarchaeon Thermoproteus uzoniensis 768-20.</title>
        <authorList>
            <person name="Mardanov A.V."/>
            <person name="Gumerov V.M."/>
            <person name="Beletsky A.V."/>
            <person name="Prokofeva M.I."/>
            <person name="Bonch-Osmolovskaya E.A."/>
            <person name="Ravin N.V."/>
            <person name="Skryabin K.G."/>
        </authorList>
    </citation>
    <scope>NUCLEOTIDE SEQUENCE</scope>
    <source>
        <strain>768-20</strain>
    </source>
</reference>
<feature type="transmembrane region" description="Helical" evidence="5">
    <location>
        <begin position="412"/>
        <end position="429"/>
    </location>
</feature>
<reference evidence="7 8" key="1">
    <citation type="journal article" date="2011" name="J. Bacteriol.">
        <title>Complete genome sequence of the thermoacidophilic crenarchaeon Thermoproteus uzoniensis 768-20.</title>
        <authorList>
            <person name="Mardanov A.V."/>
            <person name="Gumerov V.M."/>
            <person name="Beletsky A.V."/>
            <person name="Prokofeva M.I."/>
            <person name="Bonch-Osmolovskaya E.A."/>
            <person name="Ravin N.V."/>
            <person name="Skryabin K.G."/>
        </authorList>
    </citation>
    <scope>NUCLEOTIDE SEQUENCE [LARGE SCALE GENOMIC DNA]</scope>
    <source>
        <strain evidence="7 8">768-20</strain>
    </source>
</reference>
<feature type="transmembrane region" description="Helical" evidence="5">
    <location>
        <begin position="45"/>
        <end position="65"/>
    </location>
</feature>
<dbReference type="InterPro" id="IPR004841">
    <property type="entry name" value="AA-permease/SLC12A_dom"/>
</dbReference>